<name>A0A6S7IK05_PARCT</name>
<feature type="compositionally biased region" description="Basic and acidic residues" evidence="1">
    <location>
        <begin position="117"/>
        <end position="135"/>
    </location>
</feature>
<dbReference type="OrthoDB" id="5957838at2759"/>
<protein>
    <submittedName>
        <fullName evidence="2">Uncharacterized protein</fullName>
    </submittedName>
</protein>
<reference evidence="2" key="1">
    <citation type="submission" date="2020-04" db="EMBL/GenBank/DDBJ databases">
        <authorList>
            <person name="Alioto T."/>
            <person name="Alioto T."/>
            <person name="Gomez Garrido J."/>
        </authorList>
    </citation>
    <scope>NUCLEOTIDE SEQUENCE</scope>
    <source>
        <strain evidence="2">A484AB</strain>
    </source>
</reference>
<dbReference type="Gene3D" id="3.40.50.300">
    <property type="entry name" value="P-loop containing nucleotide triphosphate hydrolases"/>
    <property type="match status" value="1"/>
</dbReference>
<accession>A0A6S7IK05</accession>
<evidence type="ECO:0000313" key="3">
    <source>
        <dbReference type="Proteomes" id="UP001152795"/>
    </source>
</evidence>
<dbReference type="InterPro" id="IPR027417">
    <property type="entry name" value="P-loop_NTPase"/>
</dbReference>
<proteinExistence type="predicted"/>
<keyword evidence="3" id="KW-1185">Reference proteome</keyword>
<sequence>MASLNEKHQRLIYLITYSRANTAIFNTRQRFADAVTEAWRNAGVRLQHWVVSMEGHAITDSEQEMNEYHYHMAVKLTKKARWLQIRNYLDHKYGIKVNFSDLHNTYYSAYGYVTKEDPQPCHSHDHPDLSTRPRTENAIAARKRKSRQTTTKGKKKNRRERGLTVYEVSQVIEKKNITKRAELVCLAVEQKREGNTRLAEFIANRGAKAVDEALSVGKEFREAEAKAIRAKKTRIEILQEATGLTCVHQREGQWLEAALELMRLNQIDVSAFCAAIYNALQNGRGKYQNIFVYGPANSGQNIICL</sequence>
<dbReference type="AlphaFoldDB" id="A0A6S7IK05"/>
<gene>
    <name evidence="2" type="ORF">PACLA_8A084041</name>
</gene>
<organism evidence="2 3">
    <name type="scientific">Paramuricea clavata</name>
    <name type="common">Red gorgonian</name>
    <name type="synonym">Violescent sea-whip</name>
    <dbReference type="NCBI Taxonomy" id="317549"/>
    <lineage>
        <taxon>Eukaryota</taxon>
        <taxon>Metazoa</taxon>
        <taxon>Cnidaria</taxon>
        <taxon>Anthozoa</taxon>
        <taxon>Octocorallia</taxon>
        <taxon>Malacalcyonacea</taxon>
        <taxon>Plexauridae</taxon>
        <taxon>Paramuricea</taxon>
    </lineage>
</organism>
<feature type="region of interest" description="Disordered" evidence="1">
    <location>
        <begin position="117"/>
        <end position="160"/>
    </location>
</feature>
<evidence type="ECO:0000313" key="2">
    <source>
        <dbReference type="EMBL" id="CAB4019394.1"/>
    </source>
</evidence>
<comment type="caution">
    <text evidence="2">The sequence shown here is derived from an EMBL/GenBank/DDBJ whole genome shotgun (WGS) entry which is preliminary data.</text>
</comment>
<dbReference type="EMBL" id="CACRXK020010434">
    <property type="protein sequence ID" value="CAB4019394.1"/>
    <property type="molecule type" value="Genomic_DNA"/>
</dbReference>
<feature type="compositionally biased region" description="Basic residues" evidence="1">
    <location>
        <begin position="141"/>
        <end position="159"/>
    </location>
</feature>
<evidence type="ECO:0000256" key="1">
    <source>
        <dbReference type="SAM" id="MobiDB-lite"/>
    </source>
</evidence>
<dbReference type="Proteomes" id="UP001152795">
    <property type="component" value="Unassembled WGS sequence"/>
</dbReference>